<dbReference type="PROSITE" id="PS51352">
    <property type="entry name" value="THIOREDOXIN_2"/>
    <property type="match status" value="1"/>
</dbReference>
<sequence>MISKRIFSIALTWLAAMSMHAGTYTFKIAHPEEGAKLKLTWCASNEIMDVDVVNGVVTVKKDGFTPQYVQVRYGKSFSRNLYLESDKDLTVDYDTESRVFNCTGDLASVNNYLLKTRFAFLGFNDFGKDEAAFIKSNDSVYEANLALLKKAGLPAKFTKKEQEHLKLQSYSKFPLYKSYYPYIHKLESFVPSAAYYTKLKELAVMDGSLFEYPEYGEFITNSILCQVFKGGDRKQEFMNFMDAHVADAQVKSYVTNAYLYGVVSGSGLAGNDEVIAYFHKNVTDAKNIEKFDNLCKQWETLRAGNPSPSFNCPDINGKMVSLESLKGKYVYIDVWATWCGPCRGELPYMTKLEEAYVGKDIYFVGLSCDQNKQAWEKRIQKGDMKGIQLHMGNKDEFMKKYLINGIPRFILLDREGKIIKADAPRPSSPETSKLIDELLKK</sequence>
<dbReference type="InterPro" id="IPR036249">
    <property type="entry name" value="Thioredoxin-like_sf"/>
</dbReference>
<name>A0A4Y8VVD1_9BACT</name>
<evidence type="ECO:0000256" key="5">
    <source>
        <dbReference type="SAM" id="SignalP"/>
    </source>
</evidence>
<dbReference type="GO" id="GO:0017004">
    <property type="term" value="P:cytochrome complex assembly"/>
    <property type="evidence" value="ECO:0007669"/>
    <property type="project" value="UniProtKB-KW"/>
</dbReference>
<dbReference type="Proteomes" id="UP000297872">
    <property type="component" value="Unassembled WGS sequence"/>
</dbReference>
<feature type="signal peptide" evidence="5">
    <location>
        <begin position="1"/>
        <end position="21"/>
    </location>
</feature>
<dbReference type="EMBL" id="SGVY01000003">
    <property type="protein sequence ID" value="TFH84356.1"/>
    <property type="molecule type" value="Genomic_DNA"/>
</dbReference>
<protein>
    <submittedName>
        <fullName evidence="7">TlpA family protein disulfide reductase</fullName>
    </submittedName>
</protein>
<accession>A0A4Y8VVD1</accession>
<dbReference type="InterPro" id="IPR050553">
    <property type="entry name" value="Thioredoxin_ResA/DsbE_sf"/>
</dbReference>
<dbReference type="AlphaFoldDB" id="A0A4Y8VVD1"/>
<keyword evidence="8" id="KW-1185">Reference proteome</keyword>
<gene>
    <name evidence="7" type="ORF">EXN75_01900</name>
</gene>
<dbReference type="SUPFAM" id="SSF52833">
    <property type="entry name" value="Thioredoxin-like"/>
    <property type="match status" value="1"/>
</dbReference>
<dbReference type="GeneID" id="302994048"/>
<evidence type="ECO:0000259" key="6">
    <source>
        <dbReference type="PROSITE" id="PS51352"/>
    </source>
</evidence>
<evidence type="ECO:0000256" key="2">
    <source>
        <dbReference type="ARBA" id="ARBA00022748"/>
    </source>
</evidence>
<dbReference type="InterPro" id="IPR013766">
    <property type="entry name" value="Thioredoxin_domain"/>
</dbReference>
<keyword evidence="3" id="KW-1015">Disulfide bond</keyword>
<feature type="chain" id="PRO_5021286478" evidence="5">
    <location>
        <begin position="22"/>
        <end position="441"/>
    </location>
</feature>
<dbReference type="Gene3D" id="3.40.30.10">
    <property type="entry name" value="Glutaredoxin"/>
    <property type="match status" value="1"/>
</dbReference>
<dbReference type="GO" id="GO:0030313">
    <property type="term" value="C:cell envelope"/>
    <property type="evidence" value="ECO:0007669"/>
    <property type="project" value="UniProtKB-SubCell"/>
</dbReference>
<reference evidence="7 8" key="1">
    <citation type="submission" date="2019-02" db="EMBL/GenBank/DDBJ databases">
        <title>Draft Genome Sequence of the Prevotella sp. BCRC 81118, Isolated from Human Feces.</title>
        <authorList>
            <person name="Huang C.-H."/>
        </authorList>
    </citation>
    <scope>NUCLEOTIDE SEQUENCE [LARGE SCALE GENOMIC DNA]</scope>
    <source>
        <strain evidence="7 8">BCRC 81118</strain>
    </source>
</reference>
<keyword evidence="5" id="KW-0732">Signal</keyword>
<feature type="domain" description="Thioredoxin" evidence="6">
    <location>
        <begin position="301"/>
        <end position="440"/>
    </location>
</feature>
<keyword evidence="4" id="KW-0676">Redox-active center</keyword>
<dbReference type="PANTHER" id="PTHR42852:SF6">
    <property type="entry name" value="THIOL:DISULFIDE INTERCHANGE PROTEIN DSBE"/>
    <property type="match status" value="1"/>
</dbReference>
<evidence type="ECO:0000256" key="3">
    <source>
        <dbReference type="ARBA" id="ARBA00023157"/>
    </source>
</evidence>
<comment type="caution">
    <text evidence="7">The sequence shown here is derived from an EMBL/GenBank/DDBJ whole genome shotgun (WGS) entry which is preliminary data.</text>
</comment>
<organism evidence="7 8">
    <name type="scientific">Segatella hominis</name>
    <dbReference type="NCBI Taxonomy" id="2518605"/>
    <lineage>
        <taxon>Bacteria</taxon>
        <taxon>Pseudomonadati</taxon>
        <taxon>Bacteroidota</taxon>
        <taxon>Bacteroidia</taxon>
        <taxon>Bacteroidales</taxon>
        <taxon>Prevotellaceae</taxon>
        <taxon>Segatella</taxon>
    </lineage>
</organism>
<dbReference type="RefSeq" id="WP_134842575.1">
    <property type="nucleotide sequence ID" value="NZ_SGVY01000003.1"/>
</dbReference>
<dbReference type="Pfam" id="PF08534">
    <property type="entry name" value="Redoxin"/>
    <property type="match status" value="1"/>
</dbReference>
<evidence type="ECO:0000313" key="8">
    <source>
        <dbReference type="Proteomes" id="UP000297872"/>
    </source>
</evidence>
<proteinExistence type="predicted"/>
<dbReference type="InterPro" id="IPR013740">
    <property type="entry name" value="Redoxin"/>
</dbReference>
<evidence type="ECO:0000256" key="1">
    <source>
        <dbReference type="ARBA" id="ARBA00004196"/>
    </source>
</evidence>
<keyword evidence="2" id="KW-0201">Cytochrome c-type biogenesis</keyword>
<evidence type="ECO:0000313" key="7">
    <source>
        <dbReference type="EMBL" id="TFH84356.1"/>
    </source>
</evidence>
<evidence type="ECO:0000256" key="4">
    <source>
        <dbReference type="ARBA" id="ARBA00023284"/>
    </source>
</evidence>
<dbReference type="PANTHER" id="PTHR42852">
    <property type="entry name" value="THIOL:DISULFIDE INTERCHANGE PROTEIN DSBE"/>
    <property type="match status" value="1"/>
</dbReference>
<comment type="subcellular location">
    <subcellularLocation>
        <location evidence="1">Cell envelope</location>
    </subcellularLocation>
</comment>
<dbReference type="CDD" id="cd02966">
    <property type="entry name" value="TlpA_like_family"/>
    <property type="match status" value="1"/>
</dbReference>
<dbReference type="GO" id="GO:0016491">
    <property type="term" value="F:oxidoreductase activity"/>
    <property type="evidence" value="ECO:0007669"/>
    <property type="project" value="InterPro"/>
</dbReference>
<dbReference type="OrthoDB" id="1095575at2"/>